<evidence type="ECO:0000313" key="4">
    <source>
        <dbReference type="Proteomes" id="UP000015105"/>
    </source>
</evidence>
<dbReference type="GO" id="GO:0016020">
    <property type="term" value="C:membrane"/>
    <property type="evidence" value="ECO:0007669"/>
    <property type="project" value="TreeGrafter"/>
</dbReference>
<feature type="compositionally biased region" description="Basic residues" evidence="1">
    <location>
        <begin position="530"/>
        <end position="544"/>
    </location>
</feature>
<dbReference type="PANTHER" id="PTHR11566:SF159">
    <property type="entry name" value="PHRAGMOPLASTIN DRP1A"/>
    <property type="match status" value="1"/>
</dbReference>
<reference evidence="4" key="2">
    <citation type="journal article" date="2017" name="Nat. Plants">
        <title>The Aegilops tauschii genome reveals multiple impacts of transposons.</title>
        <authorList>
            <person name="Zhao G."/>
            <person name="Zou C."/>
            <person name="Li K."/>
            <person name="Wang K."/>
            <person name="Li T."/>
            <person name="Gao L."/>
            <person name="Zhang X."/>
            <person name="Wang H."/>
            <person name="Yang Z."/>
            <person name="Liu X."/>
            <person name="Jiang W."/>
            <person name="Mao L."/>
            <person name="Kong X."/>
            <person name="Jiao Y."/>
            <person name="Jia J."/>
        </authorList>
    </citation>
    <scope>NUCLEOTIDE SEQUENCE [LARGE SCALE GENOMIC DNA]</scope>
    <source>
        <strain evidence="4">cv. AL8/78</strain>
    </source>
</reference>
<dbReference type="STRING" id="200361.A0A453EK70"/>
<dbReference type="SUPFAM" id="SSF52540">
    <property type="entry name" value="P-loop containing nucleoside triphosphate hydrolases"/>
    <property type="match status" value="1"/>
</dbReference>
<dbReference type="SMART" id="SM00053">
    <property type="entry name" value="DYNc"/>
    <property type="match status" value="1"/>
</dbReference>
<accession>A0A453EK70</accession>
<dbReference type="SUPFAM" id="SSF54768">
    <property type="entry name" value="dsRNA-binding domain-like"/>
    <property type="match status" value="2"/>
</dbReference>
<feature type="region of interest" description="Disordered" evidence="1">
    <location>
        <begin position="525"/>
        <end position="544"/>
    </location>
</feature>
<dbReference type="CDD" id="cd08771">
    <property type="entry name" value="DLP_1"/>
    <property type="match status" value="1"/>
</dbReference>
<dbReference type="InterPro" id="IPR001401">
    <property type="entry name" value="Dynamin_GTPase"/>
</dbReference>
<protein>
    <recommendedName>
        <fullName evidence="2">Dynamin-type G domain-containing protein</fullName>
    </recommendedName>
</protein>
<dbReference type="AlphaFoldDB" id="A0A453EK70"/>
<dbReference type="Pfam" id="PF00350">
    <property type="entry name" value="Dynamin_N"/>
    <property type="match status" value="1"/>
</dbReference>
<dbReference type="Gramene" id="AET3Gv20374400.6">
    <property type="protein sequence ID" value="AET3Gv20374400.6"/>
    <property type="gene ID" value="AET3Gv20374400"/>
</dbReference>
<dbReference type="EnsemblPlants" id="AET3Gv20374400.6">
    <property type="protein sequence ID" value="AET3Gv20374400.6"/>
    <property type="gene ID" value="AET3Gv20374400"/>
</dbReference>
<evidence type="ECO:0000313" key="3">
    <source>
        <dbReference type="EnsemblPlants" id="AET3Gv20374400.6"/>
    </source>
</evidence>
<dbReference type="InterPro" id="IPR027417">
    <property type="entry name" value="P-loop_NTPase"/>
</dbReference>
<organism evidence="3 4">
    <name type="scientific">Aegilops tauschii subsp. strangulata</name>
    <name type="common">Goatgrass</name>
    <dbReference type="NCBI Taxonomy" id="200361"/>
    <lineage>
        <taxon>Eukaryota</taxon>
        <taxon>Viridiplantae</taxon>
        <taxon>Streptophyta</taxon>
        <taxon>Embryophyta</taxon>
        <taxon>Tracheophyta</taxon>
        <taxon>Spermatophyta</taxon>
        <taxon>Magnoliopsida</taxon>
        <taxon>Liliopsida</taxon>
        <taxon>Poales</taxon>
        <taxon>Poaceae</taxon>
        <taxon>BOP clade</taxon>
        <taxon>Pooideae</taxon>
        <taxon>Triticodae</taxon>
        <taxon>Triticeae</taxon>
        <taxon>Triticinae</taxon>
        <taxon>Aegilops</taxon>
    </lineage>
</organism>
<reference evidence="3" key="5">
    <citation type="journal article" date="2021" name="G3 (Bethesda)">
        <title>Aegilops tauschii genome assembly Aet v5.0 features greater sequence contiguity and improved annotation.</title>
        <authorList>
            <person name="Wang L."/>
            <person name="Zhu T."/>
            <person name="Rodriguez J.C."/>
            <person name="Deal K.R."/>
            <person name="Dubcovsky J."/>
            <person name="McGuire P.E."/>
            <person name="Lux T."/>
            <person name="Spannagl M."/>
            <person name="Mayer K.F.X."/>
            <person name="Baldrich P."/>
            <person name="Meyers B.C."/>
            <person name="Huo N."/>
            <person name="Gu Y.Q."/>
            <person name="Zhou H."/>
            <person name="Devos K.M."/>
            <person name="Bennetzen J.L."/>
            <person name="Unver T."/>
            <person name="Budak H."/>
            <person name="Gulick P.J."/>
            <person name="Galiba G."/>
            <person name="Kalapos B."/>
            <person name="Nelson D.R."/>
            <person name="Li P."/>
            <person name="You F.M."/>
            <person name="Luo M.C."/>
            <person name="Dvorak J."/>
        </authorList>
    </citation>
    <scope>NUCLEOTIDE SEQUENCE [LARGE SCALE GENOMIC DNA]</scope>
    <source>
        <strain evidence="3">cv. AL8/78</strain>
    </source>
</reference>
<feature type="region of interest" description="Disordered" evidence="1">
    <location>
        <begin position="1"/>
        <end position="29"/>
    </location>
</feature>
<dbReference type="Proteomes" id="UP000015105">
    <property type="component" value="Chromosome 3D"/>
</dbReference>
<dbReference type="GO" id="GO:0005525">
    <property type="term" value="F:GTP binding"/>
    <property type="evidence" value="ECO:0007669"/>
    <property type="project" value="InterPro"/>
</dbReference>
<name>A0A453EK70_AEGTS</name>
<dbReference type="GO" id="GO:0005737">
    <property type="term" value="C:cytoplasm"/>
    <property type="evidence" value="ECO:0007669"/>
    <property type="project" value="TreeGrafter"/>
</dbReference>
<dbReference type="Pfam" id="PF00035">
    <property type="entry name" value="dsrm"/>
    <property type="match status" value="1"/>
</dbReference>
<dbReference type="GO" id="GO:0005874">
    <property type="term" value="C:microtubule"/>
    <property type="evidence" value="ECO:0007669"/>
    <property type="project" value="TreeGrafter"/>
</dbReference>
<reference evidence="3" key="4">
    <citation type="submission" date="2019-03" db="UniProtKB">
        <authorList>
            <consortium name="EnsemblPlants"/>
        </authorList>
    </citation>
    <scope>IDENTIFICATION</scope>
</reference>
<reference evidence="3" key="3">
    <citation type="journal article" date="2017" name="Nature">
        <title>Genome sequence of the progenitor of the wheat D genome Aegilops tauschii.</title>
        <authorList>
            <person name="Luo M.C."/>
            <person name="Gu Y.Q."/>
            <person name="Puiu D."/>
            <person name="Wang H."/>
            <person name="Twardziok S.O."/>
            <person name="Deal K.R."/>
            <person name="Huo N."/>
            <person name="Zhu T."/>
            <person name="Wang L."/>
            <person name="Wang Y."/>
            <person name="McGuire P.E."/>
            <person name="Liu S."/>
            <person name="Long H."/>
            <person name="Ramasamy R.K."/>
            <person name="Rodriguez J.C."/>
            <person name="Van S.L."/>
            <person name="Yuan L."/>
            <person name="Wang Z."/>
            <person name="Xia Z."/>
            <person name="Xiao L."/>
            <person name="Anderson O.D."/>
            <person name="Ouyang S."/>
            <person name="Liang Y."/>
            <person name="Zimin A.V."/>
            <person name="Pertea G."/>
            <person name="Qi P."/>
            <person name="Bennetzen J.L."/>
            <person name="Dai X."/>
            <person name="Dawson M.W."/>
            <person name="Muller H.G."/>
            <person name="Kugler K."/>
            <person name="Rivarola-Duarte L."/>
            <person name="Spannagl M."/>
            <person name="Mayer K.F.X."/>
            <person name="Lu F.H."/>
            <person name="Bevan M.W."/>
            <person name="Leroy P."/>
            <person name="Li P."/>
            <person name="You F.M."/>
            <person name="Sun Q."/>
            <person name="Liu Z."/>
            <person name="Lyons E."/>
            <person name="Wicker T."/>
            <person name="Salzberg S.L."/>
            <person name="Devos K.M."/>
            <person name="Dvorak J."/>
        </authorList>
    </citation>
    <scope>NUCLEOTIDE SEQUENCE [LARGE SCALE GENOMIC DNA]</scope>
    <source>
        <strain evidence="3">cv. AL8/78</strain>
    </source>
</reference>
<evidence type="ECO:0000259" key="2">
    <source>
        <dbReference type="PROSITE" id="PS51718"/>
    </source>
</evidence>
<evidence type="ECO:0000256" key="1">
    <source>
        <dbReference type="SAM" id="MobiDB-lite"/>
    </source>
</evidence>
<dbReference type="InterPro" id="IPR014720">
    <property type="entry name" value="dsRBD_dom"/>
</dbReference>
<dbReference type="Gene3D" id="3.40.50.300">
    <property type="entry name" value="P-loop containing nucleotide triphosphate hydrolases"/>
    <property type="match status" value="1"/>
</dbReference>
<dbReference type="PRINTS" id="PR00195">
    <property type="entry name" value="DYNAMIN"/>
</dbReference>
<dbReference type="InterPro" id="IPR022812">
    <property type="entry name" value="Dynamin"/>
</dbReference>
<proteinExistence type="predicted"/>
<dbReference type="GO" id="GO:0003924">
    <property type="term" value="F:GTPase activity"/>
    <property type="evidence" value="ECO:0007669"/>
    <property type="project" value="InterPro"/>
</dbReference>
<reference evidence="4" key="1">
    <citation type="journal article" date="2014" name="Science">
        <title>Ancient hybridizations among the ancestral genomes of bread wheat.</title>
        <authorList>
            <consortium name="International Wheat Genome Sequencing Consortium,"/>
            <person name="Marcussen T."/>
            <person name="Sandve S.R."/>
            <person name="Heier L."/>
            <person name="Spannagl M."/>
            <person name="Pfeifer M."/>
            <person name="Jakobsen K.S."/>
            <person name="Wulff B.B."/>
            <person name="Steuernagel B."/>
            <person name="Mayer K.F."/>
            <person name="Olsen O.A."/>
        </authorList>
    </citation>
    <scope>NUCLEOTIDE SEQUENCE [LARGE SCALE GENOMIC DNA]</scope>
    <source>
        <strain evidence="4">cv. AL8/78</strain>
    </source>
</reference>
<dbReference type="Gene3D" id="3.30.160.20">
    <property type="match status" value="2"/>
</dbReference>
<dbReference type="GO" id="GO:0008017">
    <property type="term" value="F:microtubule binding"/>
    <property type="evidence" value="ECO:0007669"/>
    <property type="project" value="TreeGrafter"/>
</dbReference>
<feature type="domain" description="Dynamin-type G" evidence="2">
    <location>
        <begin position="65"/>
        <end position="335"/>
    </location>
</feature>
<dbReference type="InterPro" id="IPR030381">
    <property type="entry name" value="G_DYNAMIN_dom"/>
</dbReference>
<dbReference type="PROSITE" id="PS51718">
    <property type="entry name" value="G_DYNAMIN_2"/>
    <property type="match status" value="1"/>
</dbReference>
<sequence length="544" mass="60620">MPVPPHDDDDLQPDPVTPPHDNRIRPGLPQQHMKGLVSLVDKLQRACTALADQGEESALPADWNWDALPSVAVIGVQGAGKSSVLECLIGKNFLPKGITCRPLIVKLNQVDGIKEYAMFSHQPSKKYTCFGNSMNLLTFSSVNFIHCRDYIWLMVSSVVAAEVKAEIARCSSEISDVPVHLSIFASDVVNLTFIDLPGLRKFAVDGTAQKIENIVRAFIEKPNTILLAISPANDDLATSVAIKISQEVDPDGGRTFGVLTKLDLMDESTDAVKVLEGRSYPLPYRWTGAIDHTQKERGFFMEKPEYAHLAHRMGVEHLAKSISKHLEDLVKSKFSATKLFKSFDMKSAKKGLLQGYSLRSFGSFPIYEVSTEGPPHDMRFRCTVRVRDQAYASLCDHRHLREAEEDAAAVAYKDNLGDDNIDMLLEMVNKANFHVTQTLKEFTIKKSICEPCFSSSMVHETSKMTRWLSTVEVDGQVFIGETARSKQLSVRKAASSAITAFLEDGDALMVSVVQGKRLVNAVPTKLKHDSTKKHRRKRRKIRHQ</sequence>
<dbReference type="SMART" id="SM00358">
    <property type="entry name" value="DSRM"/>
    <property type="match status" value="2"/>
</dbReference>
<keyword evidence="4" id="KW-1185">Reference proteome</keyword>
<dbReference type="InterPro" id="IPR045063">
    <property type="entry name" value="Dynamin_N"/>
</dbReference>
<dbReference type="PANTHER" id="PTHR11566">
    <property type="entry name" value="DYNAMIN"/>
    <property type="match status" value="1"/>
</dbReference>